<feature type="region of interest" description="Disordered" evidence="3">
    <location>
        <begin position="302"/>
        <end position="322"/>
    </location>
</feature>
<dbReference type="FunCoup" id="A0A6P8HEC4">
    <property type="interactions" value="1589"/>
</dbReference>
<accession>A0A6P8HEC4</accession>
<gene>
    <name evidence="6" type="primary">LOC116291094</name>
</gene>
<dbReference type="GO" id="GO:0002100">
    <property type="term" value="P:tRNA wobble adenosine to inosine editing"/>
    <property type="evidence" value="ECO:0007669"/>
    <property type="project" value="InterPro"/>
</dbReference>
<reference evidence="6" key="1">
    <citation type="submission" date="2025-08" db="UniProtKB">
        <authorList>
            <consortium name="RefSeq"/>
        </authorList>
    </citation>
    <scope>IDENTIFICATION</scope>
    <source>
        <tissue evidence="6">Tentacle</tissue>
    </source>
</reference>
<evidence type="ECO:0000256" key="2">
    <source>
        <dbReference type="ARBA" id="ARBA00038160"/>
    </source>
</evidence>
<dbReference type="OrthoDB" id="3180714at2759"/>
<dbReference type="GO" id="GO:0052717">
    <property type="term" value="F:tRNA-specific adenosine-34 deaminase activity"/>
    <property type="evidence" value="ECO:0007669"/>
    <property type="project" value="UniProtKB-EC"/>
</dbReference>
<dbReference type="GO" id="GO:0005737">
    <property type="term" value="C:cytoplasm"/>
    <property type="evidence" value="ECO:0007669"/>
    <property type="project" value="TreeGrafter"/>
</dbReference>
<comment type="similarity">
    <text evidence="2">Belongs to the cytidine and deoxycytidylate deaminase family. ADAT3 subfamily.</text>
</comment>
<dbReference type="GO" id="GO:0046872">
    <property type="term" value="F:metal ion binding"/>
    <property type="evidence" value="ECO:0007669"/>
    <property type="project" value="UniProtKB-KW"/>
</dbReference>
<dbReference type="AlphaFoldDB" id="A0A6P8HEC4"/>
<evidence type="ECO:0000259" key="4">
    <source>
        <dbReference type="PROSITE" id="PS51747"/>
    </source>
</evidence>
<dbReference type="InterPro" id="IPR016193">
    <property type="entry name" value="Cytidine_deaminase-like"/>
</dbReference>
<keyword evidence="1" id="KW-0819">tRNA processing</keyword>
<name>A0A6P8HEC4_ACTTE</name>
<dbReference type="SUPFAM" id="SSF53927">
    <property type="entry name" value="Cytidine deaminase-like"/>
    <property type="match status" value="1"/>
</dbReference>
<feature type="domain" description="CMP/dCMP-type deaminase" evidence="4">
    <location>
        <begin position="194"/>
        <end position="392"/>
    </location>
</feature>
<evidence type="ECO:0000256" key="3">
    <source>
        <dbReference type="SAM" id="MobiDB-lite"/>
    </source>
</evidence>
<evidence type="ECO:0000256" key="1">
    <source>
        <dbReference type="ARBA" id="ARBA00022694"/>
    </source>
</evidence>
<protein>
    <submittedName>
        <fullName evidence="6">Probable inactive tRNA-specific adenosine deaminase-like protein 3 isoform X1</fullName>
    </submittedName>
</protein>
<dbReference type="PANTHER" id="PTHR11079:SF156">
    <property type="entry name" value="INACTIVE TRNA-SPECIFIC ADENOSINE DEAMINASE-LIKE PROTEIN 3-RELATED"/>
    <property type="match status" value="1"/>
</dbReference>
<dbReference type="Proteomes" id="UP000515163">
    <property type="component" value="Unplaced"/>
</dbReference>
<keyword evidence="5" id="KW-1185">Reference proteome</keyword>
<dbReference type="Pfam" id="PF14437">
    <property type="entry name" value="MafB19-deam"/>
    <property type="match status" value="1"/>
</dbReference>
<dbReference type="InterPro" id="IPR002125">
    <property type="entry name" value="CMP_dCMP_dom"/>
</dbReference>
<dbReference type="CDD" id="cd01285">
    <property type="entry name" value="nucleoside_deaminase"/>
    <property type="match status" value="1"/>
</dbReference>
<dbReference type="InParanoid" id="A0A6P8HEC4"/>
<proteinExistence type="inferred from homology"/>
<organism evidence="5 6">
    <name type="scientific">Actinia tenebrosa</name>
    <name type="common">Australian red waratah sea anemone</name>
    <dbReference type="NCBI Taxonomy" id="6105"/>
    <lineage>
        <taxon>Eukaryota</taxon>
        <taxon>Metazoa</taxon>
        <taxon>Cnidaria</taxon>
        <taxon>Anthozoa</taxon>
        <taxon>Hexacorallia</taxon>
        <taxon>Actiniaria</taxon>
        <taxon>Actiniidae</taxon>
        <taxon>Actinia</taxon>
    </lineage>
</organism>
<dbReference type="KEGG" id="aten:116291094"/>
<dbReference type="GO" id="GO:0005634">
    <property type="term" value="C:nucleus"/>
    <property type="evidence" value="ECO:0007669"/>
    <property type="project" value="TreeGrafter"/>
</dbReference>
<dbReference type="Gene3D" id="3.40.140.10">
    <property type="entry name" value="Cytidine Deaminase, domain 2"/>
    <property type="match status" value="1"/>
</dbReference>
<dbReference type="GeneID" id="116291094"/>
<dbReference type="PANTHER" id="PTHR11079">
    <property type="entry name" value="CYTOSINE DEAMINASE FAMILY MEMBER"/>
    <property type="match status" value="1"/>
</dbReference>
<evidence type="ECO:0000313" key="6">
    <source>
        <dbReference type="RefSeq" id="XP_031554071.1"/>
    </source>
</evidence>
<evidence type="ECO:0000313" key="5">
    <source>
        <dbReference type="Proteomes" id="UP000515163"/>
    </source>
</evidence>
<sequence>MSNEEKREERAERFNKRIKLDLNYGSLNEEQFQGAQKAAKNLPKPVAVLSEEYTRINLDTVPVYVAELKDPKLASKCIRELKEFFPLNNLQHLKRIRRPPTDAGGKQVLQIILRIVSEDQLKFSKNNIINIKDIIHGVNSEGLGNPFVIKVPRYPPLTREQFNKASELWPVNFHEDKYITKLLSGELFGDLALRKIYKYMDMARKSALIGKNNGMVAIGTVVVDPSSDIVIAVAYDLRCHGHPLHHAIMVVIDLVAQSQTGGTWNMGYQQDSGTWTLPENLNDIKIKKAKCQLDCEETSKEDTSKSKVVEDSNKTNKNPENKFMNENKNGPYLCTGYDLYVTREPCIMCSMALVHSRIRRVFYGCKDPSVGALGSKYRLHTQDGLNHHFEVFCGILEKECSELIE</sequence>
<dbReference type="InterPro" id="IPR058535">
    <property type="entry name" value="MafB19-deam"/>
</dbReference>
<dbReference type="PROSITE" id="PS51747">
    <property type="entry name" value="CYT_DCMP_DEAMINASES_2"/>
    <property type="match status" value="1"/>
</dbReference>
<dbReference type="RefSeq" id="XP_031554071.1">
    <property type="nucleotide sequence ID" value="XM_031698211.1"/>
</dbReference>